<proteinExistence type="predicted"/>
<keyword evidence="5 6" id="KW-0472">Membrane</keyword>
<protein>
    <submittedName>
        <fullName evidence="7">Transmembrane component CbiQ of energizing module of cobalt ECF transporter</fullName>
    </submittedName>
</protein>
<dbReference type="InterPro" id="IPR003339">
    <property type="entry name" value="ABC/ECF_trnsptr_transmembrane"/>
</dbReference>
<keyword evidence="8" id="KW-1185">Reference proteome</keyword>
<comment type="subcellular location">
    <subcellularLocation>
        <location evidence="1">Cell membrane</location>
        <topology evidence="1">Multi-pass membrane protein</topology>
    </subcellularLocation>
</comment>
<feature type="transmembrane region" description="Helical" evidence="6">
    <location>
        <begin position="186"/>
        <end position="203"/>
    </location>
</feature>
<evidence type="ECO:0000313" key="8">
    <source>
        <dbReference type="Proteomes" id="UP000298653"/>
    </source>
</evidence>
<dbReference type="PANTHER" id="PTHR43723:SF1">
    <property type="entry name" value="COBALT TRANSPORT PROTEIN CBIQ"/>
    <property type="match status" value="1"/>
</dbReference>
<evidence type="ECO:0000256" key="5">
    <source>
        <dbReference type="ARBA" id="ARBA00023136"/>
    </source>
</evidence>
<reference evidence="7 8" key="1">
    <citation type="submission" date="2019-05" db="EMBL/GenBank/DDBJ databases">
        <title>Complete genome sequencing of Anaerostipes rhamnosivorans.</title>
        <authorList>
            <person name="Bui T.P.N."/>
            <person name="de Vos W.M."/>
        </authorList>
    </citation>
    <scope>NUCLEOTIDE SEQUENCE [LARGE SCALE GENOMIC DNA]</scope>
    <source>
        <strain evidence="7 8">1y2</strain>
    </source>
</reference>
<dbReference type="CDD" id="cd16914">
    <property type="entry name" value="EcfT"/>
    <property type="match status" value="1"/>
</dbReference>
<keyword evidence="4 6" id="KW-1133">Transmembrane helix</keyword>
<evidence type="ECO:0000256" key="1">
    <source>
        <dbReference type="ARBA" id="ARBA00004651"/>
    </source>
</evidence>
<dbReference type="Proteomes" id="UP000298653">
    <property type="component" value="Chromosome"/>
</dbReference>
<evidence type="ECO:0000313" key="7">
    <source>
        <dbReference type="EMBL" id="QCP35309.1"/>
    </source>
</evidence>
<sequence>MLIDKYCYRSRLRKVNVMEKFCFSMTTLLLCILSRSLAASVLVLFSCGWLTVKKGGIPLRQYGKLLRVPAAFLLLSTLAILVNISKTPLDAYAVPAGSYYITGSTSSLIFGFRLILSALSAVSCLYFLSLSTPVTDLVNILKKLHCPSLFIELFLLIYRFIFILMSEASAIRTSQEARLSNRNFKTALHSFGGMASALLIRAMKRSARLYDAMESRCYDGTIRVLLEEYPPKKKEIIYIVIFELVLLFLIIGRKIYG</sequence>
<dbReference type="GO" id="GO:0006824">
    <property type="term" value="P:cobalt ion transport"/>
    <property type="evidence" value="ECO:0007669"/>
    <property type="project" value="InterPro"/>
</dbReference>
<dbReference type="InterPro" id="IPR052770">
    <property type="entry name" value="Cobalt_transport_CbiQ"/>
</dbReference>
<evidence type="ECO:0000256" key="2">
    <source>
        <dbReference type="ARBA" id="ARBA00022475"/>
    </source>
</evidence>
<dbReference type="GO" id="GO:0043190">
    <property type="term" value="C:ATP-binding cassette (ABC) transporter complex"/>
    <property type="evidence" value="ECO:0007669"/>
    <property type="project" value="InterPro"/>
</dbReference>
<feature type="transmembrane region" description="Helical" evidence="6">
    <location>
        <begin position="148"/>
        <end position="165"/>
    </location>
</feature>
<dbReference type="PANTHER" id="PTHR43723">
    <property type="entry name" value="COBALT TRANSPORT PROTEIN CBIQ"/>
    <property type="match status" value="1"/>
</dbReference>
<dbReference type="KEGG" id="arf:AR1Y2_1855"/>
<evidence type="ECO:0000256" key="4">
    <source>
        <dbReference type="ARBA" id="ARBA00022989"/>
    </source>
</evidence>
<name>A0A4P8IJK5_9FIRM</name>
<gene>
    <name evidence="7" type="ORF">AR1Y2_1855</name>
</gene>
<dbReference type="OrthoDB" id="9815246at2"/>
<keyword evidence="2" id="KW-1003">Cell membrane</keyword>
<evidence type="ECO:0000256" key="3">
    <source>
        <dbReference type="ARBA" id="ARBA00022692"/>
    </source>
</evidence>
<dbReference type="RefSeq" id="WP_137328712.1">
    <property type="nucleotide sequence ID" value="NZ_CP040058.1"/>
</dbReference>
<accession>A0A4P8IJK5</accession>
<organism evidence="7 8">
    <name type="scientific">Anaerostipes rhamnosivorans</name>
    <dbReference type="NCBI Taxonomy" id="1229621"/>
    <lineage>
        <taxon>Bacteria</taxon>
        <taxon>Bacillati</taxon>
        <taxon>Bacillota</taxon>
        <taxon>Clostridia</taxon>
        <taxon>Lachnospirales</taxon>
        <taxon>Lachnospiraceae</taxon>
        <taxon>Anaerostipes</taxon>
    </lineage>
</organism>
<feature type="transmembrane region" description="Helical" evidence="6">
    <location>
        <begin position="21"/>
        <end position="45"/>
    </location>
</feature>
<keyword evidence="3 6" id="KW-0812">Transmembrane</keyword>
<feature type="transmembrane region" description="Helical" evidence="6">
    <location>
        <begin position="105"/>
        <end position="128"/>
    </location>
</feature>
<feature type="transmembrane region" description="Helical" evidence="6">
    <location>
        <begin position="65"/>
        <end position="84"/>
    </location>
</feature>
<dbReference type="InterPro" id="IPR012809">
    <property type="entry name" value="ECF_CbiQ"/>
</dbReference>
<dbReference type="AlphaFoldDB" id="A0A4P8IJK5"/>
<dbReference type="EMBL" id="CP040058">
    <property type="protein sequence ID" value="QCP35309.1"/>
    <property type="molecule type" value="Genomic_DNA"/>
</dbReference>
<evidence type="ECO:0000256" key="6">
    <source>
        <dbReference type="SAM" id="Phobius"/>
    </source>
</evidence>
<dbReference type="NCBIfam" id="TIGR02454">
    <property type="entry name" value="ECF_T_CbiQ"/>
    <property type="match status" value="1"/>
</dbReference>
<feature type="transmembrane region" description="Helical" evidence="6">
    <location>
        <begin position="236"/>
        <end position="256"/>
    </location>
</feature>
<dbReference type="Pfam" id="PF02361">
    <property type="entry name" value="CbiQ"/>
    <property type="match status" value="1"/>
</dbReference>